<reference evidence="2" key="1">
    <citation type="submission" date="2022-06" db="EMBL/GenBank/DDBJ databases">
        <title>Aquibacillus sp. a new bacterium isolated from soil saline samples.</title>
        <authorList>
            <person name="Galisteo C."/>
            <person name="De La Haba R."/>
            <person name="Sanchez-Porro C."/>
            <person name="Ventosa A."/>
        </authorList>
    </citation>
    <scope>NUCLEOTIDE SEQUENCE</scope>
    <source>
        <strain evidence="2">3ASR75-54</strain>
    </source>
</reference>
<evidence type="ECO:0000256" key="1">
    <source>
        <dbReference type="SAM" id="Phobius"/>
    </source>
</evidence>
<protein>
    <submittedName>
        <fullName evidence="2">YqzK family protein</fullName>
    </submittedName>
</protein>
<accession>A0A9X3WAU4</accession>
<gene>
    <name evidence="2" type="ORF">NC799_00715</name>
</gene>
<keyword evidence="3" id="KW-1185">Reference proteome</keyword>
<name>A0A9X3WAU4_9BACI</name>
<keyword evidence="1" id="KW-1133">Transmembrane helix</keyword>
<dbReference type="AlphaFoldDB" id="A0A9X3WAU4"/>
<keyword evidence="1" id="KW-0472">Membrane</keyword>
<dbReference type="Proteomes" id="UP001145069">
    <property type="component" value="Unassembled WGS sequence"/>
</dbReference>
<keyword evidence="1" id="KW-0812">Transmembrane</keyword>
<evidence type="ECO:0000313" key="3">
    <source>
        <dbReference type="Proteomes" id="UP001145069"/>
    </source>
</evidence>
<dbReference type="EMBL" id="JAMQKC010000001">
    <property type="protein sequence ID" value="MDC3415437.1"/>
    <property type="molecule type" value="Genomic_DNA"/>
</dbReference>
<sequence>MKSIFYLLKDTLKIFIVFTCCTLLFYFGLRAIHTEYEDYRRYDPPKSNAVKVFNPNSQDLVDRLSLFFRLGE</sequence>
<organism evidence="2 3">
    <name type="scientific">Aquibacillus salsiterrae</name>
    <dbReference type="NCBI Taxonomy" id="2950439"/>
    <lineage>
        <taxon>Bacteria</taxon>
        <taxon>Bacillati</taxon>
        <taxon>Bacillota</taxon>
        <taxon>Bacilli</taxon>
        <taxon>Bacillales</taxon>
        <taxon>Bacillaceae</taxon>
        <taxon>Aquibacillus</taxon>
    </lineage>
</organism>
<dbReference type="RefSeq" id="WP_272444402.1">
    <property type="nucleotide sequence ID" value="NZ_JAMQKC010000001.1"/>
</dbReference>
<dbReference type="InterPro" id="IPR025321">
    <property type="entry name" value="DUF4227"/>
</dbReference>
<feature type="transmembrane region" description="Helical" evidence="1">
    <location>
        <begin position="12"/>
        <end position="32"/>
    </location>
</feature>
<comment type="caution">
    <text evidence="2">The sequence shown here is derived from an EMBL/GenBank/DDBJ whole genome shotgun (WGS) entry which is preliminary data.</text>
</comment>
<evidence type="ECO:0000313" key="2">
    <source>
        <dbReference type="EMBL" id="MDC3415437.1"/>
    </source>
</evidence>
<proteinExistence type="predicted"/>
<dbReference type="Pfam" id="PF14004">
    <property type="entry name" value="DUF4227"/>
    <property type="match status" value="1"/>
</dbReference>